<evidence type="ECO:0000256" key="3">
    <source>
        <dbReference type="ARBA" id="ARBA00022714"/>
    </source>
</evidence>
<dbReference type="PANTHER" id="PTHR47354">
    <property type="entry name" value="NADH OXIDOREDUCTASE HCR"/>
    <property type="match status" value="1"/>
</dbReference>
<dbReference type="SUPFAM" id="SSF54292">
    <property type="entry name" value="2Fe-2S ferredoxin-like"/>
    <property type="match status" value="1"/>
</dbReference>
<proteinExistence type="predicted"/>
<dbReference type="InterPro" id="IPR036010">
    <property type="entry name" value="2Fe-2S_ferredoxin-like_sf"/>
</dbReference>
<dbReference type="Gene3D" id="2.40.30.10">
    <property type="entry name" value="Translation factors"/>
    <property type="match status" value="1"/>
</dbReference>
<dbReference type="SUPFAM" id="SSF52343">
    <property type="entry name" value="Ferredoxin reductase-like, C-terminal NADP-linked domain"/>
    <property type="match status" value="1"/>
</dbReference>
<dbReference type="InterPro" id="IPR001041">
    <property type="entry name" value="2Fe-2S_ferredoxin-type"/>
</dbReference>
<dbReference type="GO" id="GO:0016491">
    <property type="term" value="F:oxidoreductase activity"/>
    <property type="evidence" value="ECO:0007669"/>
    <property type="project" value="UniProtKB-KW"/>
</dbReference>
<evidence type="ECO:0000259" key="9">
    <source>
        <dbReference type="PROSITE" id="PS51384"/>
    </source>
</evidence>
<evidence type="ECO:0000256" key="2">
    <source>
        <dbReference type="ARBA" id="ARBA00022630"/>
    </source>
</evidence>
<dbReference type="PROSITE" id="PS51384">
    <property type="entry name" value="FAD_FR"/>
    <property type="match status" value="1"/>
</dbReference>
<evidence type="ECO:0000256" key="1">
    <source>
        <dbReference type="ARBA" id="ARBA00001974"/>
    </source>
</evidence>
<dbReference type="PANTHER" id="PTHR47354:SF1">
    <property type="entry name" value="CARNITINE MONOOXYGENASE REDUCTASE SUBUNIT"/>
    <property type="match status" value="1"/>
</dbReference>
<dbReference type="InterPro" id="IPR054582">
    <property type="entry name" value="DmmA-like_N"/>
</dbReference>
<reference evidence="11" key="1">
    <citation type="submission" date="2016-10" db="EMBL/GenBank/DDBJ databases">
        <authorList>
            <person name="Varghese N."/>
        </authorList>
    </citation>
    <scope>NUCLEOTIDE SEQUENCE [LARGE SCALE GENOMIC DNA]</scope>
    <source>
        <strain evidence="11">DSM 44719</strain>
    </source>
</reference>
<dbReference type="Proteomes" id="UP000183407">
    <property type="component" value="Unassembled WGS sequence"/>
</dbReference>
<dbReference type="Pfam" id="PF00111">
    <property type="entry name" value="Fer2"/>
    <property type="match status" value="1"/>
</dbReference>
<protein>
    <submittedName>
        <fullName evidence="10">Ferredoxin-NADP reductase</fullName>
    </submittedName>
</protein>
<dbReference type="GO" id="GO:0046872">
    <property type="term" value="F:metal ion binding"/>
    <property type="evidence" value="ECO:0007669"/>
    <property type="project" value="UniProtKB-KW"/>
</dbReference>
<dbReference type="CDD" id="cd06185">
    <property type="entry name" value="PDR_like"/>
    <property type="match status" value="1"/>
</dbReference>
<dbReference type="InterPro" id="IPR050415">
    <property type="entry name" value="MRET"/>
</dbReference>
<keyword evidence="5" id="KW-0560">Oxidoreductase</keyword>
<dbReference type="Gene3D" id="3.10.20.30">
    <property type="match status" value="1"/>
</dbReference>
<evidence type="ECO:0000256" key="4">
    <source>
        <dbReference type="ARBA" id="ARBA00022723"/>
    </source>
</evidence>
<keyword evidence="6" id="KW-0408">Iron</keyword>
<keyword evidence="3" id="KW-0001">2Fe-2S</keyword>
<feature type="domain" description="FAD-binding FR-type" evidence="9">
    <location>
        <begin position="15"/>
        <end position="116"/>
    </location>
</feature>
<comment type="cofactor">
    <cofactor evidence="1">
        <name>FAD</name>
        <dbReference type="ChEBI" id="CHEBI:57692"/>
    </cofactor>
</comment>
<dbReference type="InterPro" id="IPR012675">
    <property type="entry name" value="Beta-grasp_dom_sf"/>
</dbReference>
<keyword evidence="7" id="KW-0411">Iron-sulfur</keyword>
<dbReference type="InterPro" id="IPR017938">
    <property type="entry name" value="Riboflavin_synthase-like_b-brl"/>
</dbReference>
<dbReference type="PROSITE" id="PS51085">
    <property type="entry name" value="2FE2S_FER_2"/>
    <property type="match status" value="1"/>
</dbReference>
<feature type="domain" description="2Fe-2S ferredoxin-type" evidence="8">
    <location>
        <begin position="241"/>
        <end position="326"/>
    </location>
</feature>
<evidence type="ECO:0000313" key="11">
    <source>
        <dbReference type="Proteomes" id="UP000183407"/>
    </source>
</evidence>
<dbReference type="Pfam" id="PF22290">
    <property type="entry name" value="DmmA-like_N"/>
    <property type="match status" value="1"/>
</dbReference>
<dbReference type="InterPro" id="IPR017927">
    <property type="entry name" value="FAD-bd_FR_type"/>
</dbReference>
<name>A0A1H5ACJ7_RHOJO</name>
<accession>A0A1H5ACJ7</accession>
<dbReference type="GO" id="GO:0051537">
    <property type="term" value="F:2 iron, 2 sulfur cluster binding"/>
    <property type="evidence" value="ECO:0007669"/>
    <property type="project" value="UniProtKB-KW"/>
</dbReference>
<dbReference type="InterPro" id="IPR039261">
    <property type="entry name" value="FNR_nucleotide-bd"/>
</dbReference>
<organism evidence="10 11">
    <name type="scientific">Rhodococcus jostii</name>
    <dbReference type="NCBI Taxonomy" id="132919"/>
    <lineage>
        <taxon>Bacteria</taxon>
        <taxon>Bacillati</taxon>
        <taxon>Actinomycetota</taxon>
        <taxon>Actinomycetes</taxon>
        <taxon>Mycobacteriales</taxon>
        <taxon>Nocardiaceae</taxon>
        <taxon>Rhodococcus</taxon>
    </lineage>
</organism>
<dbReference type="EMBL" id="FNTL01000004">
    <property type="protein sequence ID" value="SED39815.1"/>
    <property type="molecule type" value="Genomic_DNA"/>
</dbReference>
<dbReference type="AlphaFoldDB" id="A0A1H5ACJ7"/>
<dbReference type="PRINTS" id="PR00409">
    <property type="entry name" value="PHDIOXRDTASE"/>
</dbReference>
<evidence type="ECO:0000256" key="5">
    <source>
        <dbReference type="ARBA" id="ARBA00023002"/>
    </source>
</evidence>
<dbReference type="SUPFAM" id="SSF63380">
    <property type="entry name" value="Riboflavin synthase domain-like"/>
    <property type="match status" value="1"/>
</dbReference>
<keyword evidence="4" id="KW-0479">Metal-binding</keyword>
<evidence type="ECO:0000313" key="10">
    <source>
        <dbReference type="EMBL" id="SED39815.1"/>
    </source>
</evidence>
<keyword evidence="2" id="KW-0285">Flavoprotein</keyword>
<dbReference type="CDD" id="cd00207">
    <property type="entry name" value="fer2"/>
    <property type="match status" value="1"/>
</dbReference>
<dbReference type="Gene3D" id="3.40.50.80">
    <property type="entry name" value="Nucleotide-binding domain of ferredoxin-NADP reductase (FNR) module"/>
    <property type="match status" value="1"/>
</dbReference>
<evidence type="ECO:0000256" key="6">
    <source>
        <dbReference type="ARBA" id="ARBA00023004"/>
    </source>
</evidence>
<gene>
    <name evidence="10" type="ORF">SAMN04490220_4383</name>
</gene>
<evidence type="ECO:0000259" key="8">
    <source>
        <dbReference type="PROSITE" id="PS51085"/>
    </source>
</evidence>
<sequence>MTEPAVMGDAPTATATELSLVVADTTMLCEDIRQIVLAPTDGGTLPSFTPGSHVAVTWRPGHRNSYSLTGPAIEPGHYSISVRLDRAGHGGSQWIHTLSAGERATVSRPRSAFAPVPDARHHLLVAGGIGVTPVLSHVRAAVQWGRSFEVIYSFRAGFGAHRDDLAELCGDRLTTVETPEEFWAHLTPALGRQPIGTHLYTCGPVPMIDAVAGAATGQGWPIQRVHSEPFSSGVAAGGKPFTVRLGRTGTTVPVDADESLLEALLDNGFDVPNLCRQGVCGECRLPVRGGRIDHRDLYLTDEEKAAGDAMMPCVSRAAGAEVELEL</sequence>
<evidence type="ECO:0000256" key="7">
    <source>
        <dbReference type="ARBA" id="ARBA00023014"/>
    </source>
</evidence>